<dbReference type="InterPro" id="IPR019606">
    <property type="entry name" value="GerMN"/>
</dbReference>
<dbReference type="PROSITE" id="PS51257">
    <property type="entry name" value="PROKAR_LIPOPROTEIN"/>
    <property type="match status" value="1"/>
</dbReference>
<sequence length="365" mass="39963">MRKYLKMGVPLFIVATLITTGCSFGSKDAATDLDKPQVNYVEEGEQIDLDETGEETEEAEEGEEGEEGEGQTDAATETVQRELYLLDANGLVVPQTLTLPKQEGVLKQSLEYLVQDGPVDELLPSGFQAVLPPGTSVDVNLKEDEKTAVADFSKEFEFYDANKEQQILQAITWTLTQFESVEKVQIRINGYDQEVMPLNKTPIGDGVSRSDGINLESNQVVDLVNSEEVVLYFLGHQGESTYYVPVTRRVEAGDDALTAAVKELIDGPSIGTGLVSEIQSKVNLLNQPEVKDGTLTLNFNEHIFESIENMSVSEDVLNMLALTLTEQTGVDKISVEVNGEASVLNQDGEPAEPVSRPKQVNEQSL</sequence>
<dbReference type="Proteomes" id="UP001203665">
    <property type="component" value="Unassembled WGS sequence"/>
</dbReference>
<name>A0ABT0XH45_9BACI</name>
<evidence type="ECO:0000313" key="3">
    <source>
        <dbReference type="EMBL" id="MCM2675218.1"/>
    </source>
</evidence>
<evidence type="ECO:0000313" key="4">
    <source>
        <dbReference type="Proteomes" id="UP001203665"/>
    </source>
</evidence>
<keyword evidence="4" id="KW-1185">Reference proteome</keyword>
<accession>A0ABT0XH45</accession>
<evidence type="ECO:0000256" key="1">
    <source>
        <dbReference type="SAM" id="MobiDB-lite"/>
    </source>
</evidence>
<dbReference type="RefSeq" id="WP_251605644.1">
    <property type="nucleotide sequence ID" value="NZ_JAMQJY010000001.1"/>
</dbReference>
<protein>
    <submittedName>
        <fullName evidence="3">GerMN domain-containing protein</fullName>
    </submittedName>
</protein>
<reference evidence="3" key="1">
    <citation type="submission" date="2022-06" db="EMBL/GenBank/DDBJ databases">
        <title>Alkalicoccobacillus porphyridii sp. nov., isolated from a marine red alga, Porphyridium purpureum and reclassification of Shouchella plakortidis and Shouchella gibsonii as Alkalicoccobacillus plakortidis comb. nov. and Alkalicoccobacillus gibsonii comb. nov.</title>
        <authorList>
            <person name="Kim K.H."/>
            <person name="Lee J.K."/>
            <person name="Han D.M."/>
            <person name="Baek J.H."/>
            <person name="Jeon C.O."/>
        </authorList>
    </citation>
    <scope>NUCLEOTIDE SEQUENCE</scope>
    <source>
        <strain evidence="3">DSM 19153</strain>
    </source>
</reference>
<feature type="compositionally biased region" description="Acidic residues" evidence="1">
    <location>
        <begin position="42"/>
        <end position="70"/>
    </location>
</feature>
<comment type="caution">
    <text evidence="3">The sequence shown here is derived from an EMBL/GenBank/DDBJ whole genome shotgun (WGS) entry which is preliminary data.</text>
</comment>
<evidence type="ECO:0000259" key="2">
    <source>
        <dbReference type="SMART" id="SM00909"/>
    </source>
</evidence>
<proteinExistence type="predicted"/>
<dbReference type="SMART" id="SM00909">
    <property type="entry name" value="Germane"/>
    <property type="match status" value="2"/>
</dbReference>
<organism evidence="3 4">
    <name type="scientific">Alkalicoccobacillus plakortidis</name>
    <dbReference type="NCBI Taxonomy" id="444060"/>
    <lineage>
        <taxon>Bacteria</taxon>
        <taxon>Bacillati</taxon>
        <taxon>Bacillota</taxon>
        <taxon>Bacilli</taxon>
        <taxon>Bacillales</taxon>
        <taxon>Bacillaceae</taxon>
        <taxon>Alkalicoccobacillus</taxon>
    </lineage>
</organism>
<gene>
    <name evidence="3" type="ORF">NDM98_06755</name>
</gene>
<feature type="region of interest" description="Disordered" evidence="1">
    <location>
        <begin position="38"/>
        <end position="74"/>
    </location>
</feature>
<dbReference type="EMBL" id="JAMQJY010000001">
    <property type="protein sequence ID" value="MCM2675218.1"/>
    <property type="molecule type" value="Genomic_DNA"/>
</dbReference>
<dbReference type="Pfam" id="PF10646">
    <property type="entry name" value="Germane"/>
    <property type="match status" value="2"/>
</dbReference>
<feature type="domain" description="GerMN" evidence="2">
    <location>
        <begin position="257"/>
        <end position="346"/>
    </location>
</feature>
<feature type="domain" description="GerMN" evidence="2">
    <location>
        <begin position="106"/>
        <end position="197"/>
    </location>
</feature>
<feature type="region of interest" description="Disordered" evidence="1">
    <location>
        <begin position="345"/>
        <end position="365"/>
    </location>
</feature>